<evidence type="ECO:0000313" key="1">
    <source>
        <dbReference type="EMBL" id="MCP2359773.1"/>
    </source>
</evidence>
<keyword evidence="2" id="KW-1185">Reference proteome</keyword>
<proteinExistence type="predicted"/>
<name>A0A9X2GSS2_9ACTN</name>
<dbReference type="Proteomes" id="UP001139648">
    <property type="component" value="Unassembled WGS sequence"/>
</dbReference>
<sequence length="308" mass="34575">MSRDAVAEARRRYGQERDKKVKAGTWRGLVDAQQARQHVLQLHRTWLISYEAIGQLAGLTHTAVRHIIEGSAYRKLPPPARISARTSDAILTVTVDDLPDHHLINAVGSMRRLRALSVAGWPVRHVADHMGASWDSQKQLRRGERTTVLLRTARQLRETYEELVGLDPYEHCRPAVVTSTSTQAAASGWYPAAAWADVIDDPEAKPWQVVRCSYPTCINGSKDERLLCDTHLKLLQKRGTLDGARLMRNTQALLEDARFILATDPPINPNTQQIDGERLAERLGTTWAALERLLIRAELNLGKLRQTA</sequence>
<reference evidence="1" key="1">
    <citation type="submission" date="2022-06" db="EMBL/GenBank/DDBJ databases">
        <title>Sequencing the genomes of 1000 actinobacteria strains.</title>
        <authorList>
            <person name="Klenk H.-P."/>
        </authorList>
    </citation>
    <scope>NUCLEOTIDE SEQUENCE</scope>
    <source>
        <strain evidence="1">DSM 46694</strain>
    </source>
</reference>
<protein>
    <submittedName>
        <fullName evidence="1">Uncharacterized protein</fullName>
    </submittedName>
</protein>
<organism evidence="1 2">
    <name type="scientific">Nonomuraea thailandensis</name>
    <dbReference type="NCBI Taxonomy" id="1188745"/>
    <lineage>
        <taxon>Bacteria</taxon>
        <taxon>Bacillati</taxon>
        <taxon>Actinomycetota</taxon>
        <taxon>Actinomycetes</taxon>
        <taxon>Streptosporangiales</taxon>
        <taxon>Streptosporangiaceae</taxon>
        <taxon>Nonomuraea</taxon>
    </lineage>
</organism>
<gene>
    <name evidence="1" type="ORF">HD597_006793</name>
</gene>
<accession>A0A9X2GSS2</accession>
<evidence type="ECO:0000313" key="2">
    <source>
        <dbReference type="Proteomes" id="UP001139648"/>
    </source>
</evidence>
<comment type="caution">
    <text evidence="1">The sequence shown here is derived from an EMBL/GenBank/DDBJ whole genome shotgun (WGS) entry which is preliminary data.</text>
</comment>
<dbReference type="RefSeq" id="WP_253747190.1">
    <property type="nucleotide sequence ID" value="NZ_BAABKA010000035.1"/>
</dbReference>
<dbReference type="EMBL" id="JAMZEB010000002">
    <property type="protein sequence ID" value="MCP2359773.1"/>
    <property type="molecule type" value="Genomic_DNA"/>
</dbReference>
<dbReference type="AlphaFoldDB" id="A0A9X2GSS2"/>